<dbReference type="Proteomes" id="UP000076595">
    <property type="component" value="Chromosome"/>
</dbReference>
<gene>
    <name evidence="2" type="ORF">WG31_09305</name>
</gene>
<accession>A0ABN4NSV3</accession>
<keyword evidence="3" id="KW-1185">Reference proteome</keyword>
<protein>
    <submittedName>
        <fullName evidence="2">Uncharacterized protein</fullName>
    </submittedName>
</protein>
<dbReference type="EMBL" id="CP011120">
    <property type="protein sequence ID" value="ANA15021.1"/>
    <property type="molecule type" value="Genomic_DNA"/>
</dbReference>
<feature type="region of interest" description="Disordered" evidence="1">
    <location>
        <begin position="129"/>
        <end position="188"/>
    </location>
</feature>
<proteinExistence type="predicted"/>
<evidence type="ECO:0000313" key="3">
    <source>
        <dbReference type="Proteomes" id="UP000076595"/>
    </source>
</evidence>
<evidence type="ECO:0000313" key="2">
    <source>
        <dbReference type="EMBL" id="ANA15021.1"/>
    </source>
</evidence>
<name>A0ABN4NSV3_9PROT</name>
<sequence>MSPFAHLASHGAGANVAGASTTPSADADPENKDPDSEGDQEGEGGKKGKKSKRAEETDGEDPDGTDDDDEDDEKDPKARAIRMRERGRCAAIFRSAAAGRNPAAAAEIAFGTSMTRTAAVNLLRTVAPAASAQQEPAPAADQAGYAALRTRMQAEGQPPVNPQGGGQSDERPGARMVRLNHARMGDSR</sequence>
<organism evidence="2 3">
    <name type="scientific">Acetobacter oryzifermentans</name>
    <dbReference type="NCBI Taxonomy" id="1633874"/>
    <lineage>
        <taxon>Bacteria</taxon>
        <taxon>Pseudomonadati</taxon>
        <taxon>Pseudomonadota</taxon>
        <taxon>Alphaproteobacteria</taxon>
        <taxon>Acetobacterales</taxon>
        <taxon>Acetobacteraceae</taxon>
        <taxon>Acetobacter</taxon>
    </lineage>
</organism>
<feature type="compositionally biased region" description="Acidic residues" evidence="1">
    <location>
        <begin position="57"/>
        <end position="73"/>
    </location>
</feature>
<feature type="region of interest" description="Disordered" evidence="1">
    <location>
        <begin position="1"/>
        <end position="82"/>
    </location>
</feature>
<reference evidence="2 3" key="1">
    <citation type="submission" date="2015-03" db="EMBL/GenBank/DDBJ databases">
        <title>Genome study of Acetobacter sp. SLV-7.</title>
        <authorList>
            <person name="Cho G.Y."/>
            <person name="Jeon C.O."/>
        </authorList>
    </citation>
    <scope>NUCLEOTIDE SEQUENCE [LARGE SCALE GENOMIC DNA]</scope>
    <source>
        <strain evidence="2 3">SLV-7</strain>
    </source>
</reference>
<evidence type="ECO:0000256" key="1">
    <source>
        <dbReference type="SAM" id="MobiDB-lite"/>
    </source>
</evidence>
<feature type="compositionally biased region" description="Low complexity" evidence="1">
    <location>
        <begin position="129"/>
        <end position="147"/>
    </location>
</feature>